<keyword evidence="3" id="KW-1185">Reference proteome</keyword>
<sequence>MNSSGRAISAQMVMPGRITGLSGGQSSAGHDDRPIPALRRVSRGHDLHARPEVASPDLARPTEPTNRPLYRTPSPHLYHQQQQQQRSLRPDGGFNNPTRPVSAVRPQSAMAVSSPPYNHGAVSPTERPPSSLGVAWGSAYRTGSPALKQQPSGEPAQRSAHSNQRASLEHRLKSLVTDSSGRDASWSRVGQDKLTEVADQFTLHQRSRSYGDGSQP</sequence>
<dbReference type="EMBL" id="RQTK01000585">
    <property type="protein sequence ID" value="RUS77384.1"/>
    <property type="molecule type" value="Genomic_DNA"/>
</dbReference>
<dbReference type="OrthoDB" id="8188202at2759"/>
<protein>
    <submittedName>
        <fullName evidence="2">Uncharacterized protein</fullName>
    </submittedName>
</protein>
<organism evidence="2 3">
    <name type="scientific">Elysia chlorotica</name>
    <name type="common">Eastern emerald elysia</name>
    <name type="synonym">Sea slug</name>
    <dbReference type="NCBI Taxonomy" id="188477"/>
    <lineage>
        <taxon>Eukaryota</taxon>
        <taxon>Metazoa</taxon>
        <taxon>Spiralia</taxon>
        <taxon>Lophotrochozoa</taxon>
        <taxon>Mollusca</taxon>
        <taxon>Gastropoda</taxon>
        <taxon>Heterobranchia</taxon>
        <taxon>Euthyneura</taxon>
        <taxon>Panpulmonata</taxon>
        <taxon>Sacoglossa</taxon>
        <taxon>Placobranchoidea</taxon>
        <taxon>Plakobranchidae</taxon>
        <taxon>Elysia</taxon>
    </lineage>
</organism>
<feature type="region of interest" description="Disordered" evidence="1">
    <location>
        <begin position="1"/>
        <end position="192"/>
    </location>
</feature>
<dbReference type="Proteomes" id="UP000271974">
    <property type="component" value="Unassembled WGS sequence"/>
</dbReference>
<feature type="non-terminal residue" evidence="2">
    <location>
        <position position="216"/>
    </location>
</feature>
<evidence type="ECO:0000256" key="1">
    <source>
        <dbReference type="SAM" id="MobiDB-lite"/>
    </source>
</evidence>
<name>A0A3S1BCE0_ELYCH</name>
<reference evidence="2 3" key="1">
    <citation type="submission" date="2019-01" db="EMBL/GenBank/DDBJ databases">
        <title>A draft genome assembly of the solar-powered sea slug Elysia chlorotica.</title>
        <authorList>
            <person name="Cai H."/>
            <person name="Li Q."/>
            <person name="Fang X."/>
            <person name="Li J."/>
            <person name="Curtis N.E."/>
            <person name="Altenburger A."/>
            <person name="Shibata T."/>
            <person name="Feng M."/>
            <person name="Maeda T."/>
            <person name="Schwartz J.A."/>
            <person name="Shigenobu S."/>
            <person name="Lundholm N."/>
            <person name="Nishiyama T."/>
            <person name="Yang H."/>
            <person name="Hasebe M."/>
            <person name="Li S."/>
            <person name="Pierce S.K."/>
            <person name="Wang J."/>
        </authorList>
    </citation>
    <scope>NUCLEOTIDE SEQUENCE [LARGE SCALE GENOMIC DNA]</scope>
    <source>
        <strain evidence="2">EC2010</strain>
        <tissue evidence="2">Whole organism of an adult</tissue>
    </source>
</reference>
<proteinExistence type="predicted"/>
<comment type="caution">
    <text evidence="2">The sequence shown here is derived from an EMBL/GenBank/DDBJ whole genome shotgun (WGS) entry which is preliminary data.</text>
</comment>
<evidence type="ECO:0000313" key="3">
    <source>
        <dbReference type="Proteomes" id="UP000271974"/>
    </source>
</evidence>
<gene>
    <name evidence="2" type="ORF">EGW08_014864</name>
</gene>
<evidence type="ECO:0000313" key="2">
    <source>
        <dbReference type="EMBL" id="RUS77384.1"/>
    </source>
</evidence>
<accession>A0A3S1BCE0</accession>
<dbReference type="AlphaFoldDB" id="A0A3S1BCE0"/>